<name>A0A0C1Y8B2_9CYAN</name>
<gene>
    <name evidence="1" type="ORF">QQ91_016145</name>
</gene>
<organism evidence="1">
    <name type="scientific">Lyngbya confervoides BDU141951</name>
    <dbReference type="NCBI Taxonomy" id="1574623"/>
    <lineage>
        <taxon>Bacteria</taxon>
        <taxon>Bacillati</taxon>
        <taxon>Cyanobacteriota</taxon>
        <taxon>Cyanophyceae</taxon>
        <taxon>Oscillatoriophycideae</taxon>
        <taxon>Oscillatoriales</taxon>
        <taxon>Microcoleaceae</taxon>
        <taxon>Lyngbya</taxon>
    </lineage>
</organism>
<reference evidence="1" key="1">
    <citation type="submission" date="2014-11" db="EMBL/GenBank/DDBJ databases">
        <authorList>
            <person name="Malar M.C."/>
            <person name="Sen D."/>
            <person name="Tripathy S."/>
        </authorList>
    </citation>
    <scope>NUCLEOTIDE SEQUENCE</scope>
    <source>
        <strain evidence="1">BDU141951</strain>
    </source>
</reference>
<sequence length="162" mass="18637">MKEPVERYKPLSPAETFEDRRQQALDQCDHLIRDFARRATRHKTRYKRLQIASVTLAISTTILAALSASALLGQWEWIVTAVSGLATLATTLLSQTHTQKMWVESRNMSQQFQMELFLYLQASGEYLHARDEAESLKMFSQRLMNVWSQAQEKWSQRASSAG</sequence>
<proteinExistence type="predicted"/>
<protein>
    <submittedName>
        <fullName evidence="1">DUF4231 domain-containing protein</fullName>
    </submittedName>
</protein>
<reference evidence="1" key="3">
    <citation type="submission" date="2020-02" db="EMBL/GenBank/DDBJ databases">
        <authorList>
            <person name="Sarangi A.N."/>
            <person name="Ghosh S."/>
            <person name="Mukherjee M."/>
            <person name="Tripathy S."/>
        </authorList>
    </citation>
    <scope>NUCLEOTIDE SEQUENCE</scope>
    <source>
        <strain evidence="1">BDU141951</strain>
    </source>
</reference>
<dbReference type="InterPro" id="IPR025325">
    <property type="entry name" value="DUF4231"/>
</dbReference>
<dbReference type="AlphaFoldDB" id="A0A0C1Y8B2"/>
<accession>A0A0C1Y8B2</accession>
<dbReference type="NCBIfam" id="NF033634">
    <property type="entry name" value="SLATT_1"/>
    <property type="match status" value="1"/>
</dbReference>
<evidence type="ECO:0000313" key="1">
    <source>
        <dbReference type="EMBL" id="NEV68645.1"/>
    </source>
</evidence>
<comment type="caution">
    <text evidence="1">The sequence shown here is derived from an EMBL/GenBank/DDBJ whole genome shotgun (WGS) entry which is preliminary data.</text>
</comment>
<reference evidence="1" key="2">
    <citation type="journal article" date="2015" name="Genome Announc.">
        <title>Draft Genome Sequence of Filamentous Marine Cyanobacterium Lyngbya confervoides Strain BDU141951.</title>
        <authorList>
            <person name="Chandrababunaidu M.M."/>
            <person name="Sen D."/>
            <person name="Tripathy S."/>
        </authorList>
    </citation>
    <scope>NUCLEOTIDE SEQUENCE</scope>
    <source>
        <strain evidence="1">BDU141951</strain>
    </source>
</reference>
<dbReference type="EMBL" id="JTHE02000003">
    <property type="protein sequence ID" value="NEV68645.1"/>
    <property type="molecule type" value="Genomic_DNA"/>
</dbReference>
<dbReference type="Pfam" id="PF14015">
    <property type="entry name" value="DUF4231"/>
    <property type="match status" value="1"/>
</dbReference>